<proteinExistence type="predicted"/>
<dbReference type="EMBL" id="JBBWWQ010000010">
    <property type="protein sequence ID" value="KAK8937395.1"/>
    <property type="molecule type" value="Genomic_DNA"/>
</dbReference>
<keyword evidence="3" id="KW-1185">Reference proteome</keyword>
<comment type="caution">
    <text evidence="2">The sequence shown here is derived from an EMBL/GenBank/DDBJ whole genome shotgun (WGS) entry which is preliminary data.</text>
</comment>
<dbReference type="Pfam" id="PF04195">
    <property type="entry name" value="Transposase_28"/>
    <property type="match status" value="1"/>
</dbReference>
<dbReference type="InterPro" id="IPR007321">
    <property type="entry name" value="Transposase_28"/>
</dbReference>
<protein>
    <recommendedName>
        <fullName evidence="1">Transposase (putative) gypsy type domain-containing protein</fullName>
    </recommendedName>
</protein>
<gene>
    <name evidence="2" type="ORF">KSP39_PZI012687</name>
</gene>
<sequence length="258" mass="28944">MIPESSAQEIRMRAKAIAMRSDKSPAVRTDAASAFHSADHKEGRLTQAELDIFLEKHMKDSPLLARLPLPHERINTSAANQIAIPINHFDCGFGFPVLMEAVAVFDHYGVVPGQLPPNSIAAIYSFISYLRSERVQFSIRLFRECFSMRSIPDSGTKIFRGHLYFGCRGLKVVNLANKIANWSERYLIFEGNLGLLPVHPQVRDEAAFGSSGLDGVEKEIFNFFKGERLDVTHYLPLLPTLEDVHAQDSKYHSAELLC</sequence>
<feature type="domain" description="Transposase (putative) gypsy type" evidence="1">
    <location>
        <begin position="86"/>
        <end position="149"/>
    </location>
</feature>
<organism evidence="2 3">
    <name type="scientific">Platanthera zijinensis</name>
    <dbReference type="NCBI Taxonomy" id="2320716"/>
    <lineage>
        <taxon>Eukaryota</taxon>
        <taxon>Viridiplantae</taxon>
        <taxon>Streptophyta</taxon>
        <taxon>Embryophyta</taxon>
        <taxon>Tracheophyta</taxon>
        <taxon>Spermatophyta</taxon>
        <taxon>Magnoliopsida</taxon>
        <taxon>Liliopsida</taxon>
        <taxon>Asparagales</taxon>
        <taxon>Orchidaceae</taxon>
        <taxon>Orchidoideae</taxon>
        <taxon>Orchideae</taxon>
        <taxon>Orchidinae</taxon>
        <taxon>Platanthera</taxon>
    </lineage>
</organism>
<reference evidence="2 3" key="1">
    <citation type="journal article" date="2022" name="Nat. Plants">
        <title>Genomes of leafy and leafless Platanthera orchids illuminate the evolution of mycoheterotrophy.</title>
        <authorList>
            <person name="Li M.H."/>
            <person name="Liu K.W."/>
            <person name="Li Z."/>
            <person name="Lu H.C."/>
            <person name="Ye Q.L."/>
            <person name="Zhang D."/>
            <person name="Wang J.Y."/>
            <person name="Li Y.F."/>
            <person name="Zhong Z.M."/>
            <person name="Liu X."/>
            <person name="Yu X."/>
            <person name="Liu D.K."/>
            <person name="Tu X.D."/>
            <person name="Liu B."/>
            <person name="Hao Y."/>
            <person name="Liao X.Y."/>
            <person name="Jiang Y.T."/>
            <person name="Sun W.H."/>
            <person name="Chen J."/>
            <person name="Chen Y.Q."/>
            <person name="Ai Y."/>
            <person name="Zhai J.W."/>
            <person name="Wu S.S."/>
            <person name="Zhou Z."/>
            <person name="Hsiao Y.Y."/>
            <person name="Wu W.L."/>
            <person name="Chen Y.Y."/>
            <person name="Lin Y.F."/>
            <person name="Hsu J.L."/>
            <person name="Li C.Y."/>
            <person name="Wang Z.W."/>
            <person name="Zhao X."/>
            <person name="Zhong W.Y."/>
            <person name="Ma X.K."/>
            <person name="Ma L."/>
            <person name="Huang J."/>
            <person name="Chen G.Z."/>
            <person name="Huang M.Z."/>
            <person name="Huang L."/>
            <person name="Peng D.H."/>
            <person name="Luo Y.B."/>
            <person name="Zou S.Q."/>
            <person name="Chen S.P."/>
            <person name="Lan S."/>
            <person name="Tsai W.C."/>
            <person name="Van de Peer Y."/>
            <person name="Liu Z.J."/>
        </authorList>
    </citation>
    <scope>NUCLEOTIDE SEQUENCE [LARGE SCALE GENOMIC DNA]</scope>
    <source>
        <strain evidence="2">Lor287</strain>
    </source>
</reference>
<evidence type="ECO:0000259" key="1">
    <source>
        <dbReference type="Pfam" id="PF04195"/>
    </source>
</evidence>
<evidence type="ECO:0000313" key="2">
    <source>
        <dbReference type="EMBL" id="KAK8937395.1"/>
    </source>
</evidence>
<accession>A0AAP0BGJ0</accession>
<dbReference type="AlphaFoldDB" id="A0AAP0BGJ0"/>
<name>A0AAP0BGJ0_9ASPA</name>
<dbReference type="Proteomes" id="UP001418222">
    <property type="component" value="Unassembled WGS sequence"/>
</dbReference>
<evidence type="ECO:0000313" key="3">
    <source>
        <dbReference type="Proteomes" id="UP001418222"/>
    </source>
</evidence>